<dbReference type="UniPathway" id="UPA00068">
    <property type="reaction ID" value="UER00107"/>
</dbReference>
<dbReference type="OrthoDB" id="9803155at2"/>
<keyword evidence="6 9" id="KW-0418">Kinase</keyword>
<keyword evidence="5 9" id="KW-0547">Nucleotide-binding</keyword>
<keyword evidence="7 9" id="KW-0067">ATP-binding</keyword>
<dbReference type="STRING" id="400055.SAMN04490243_1467"/>
<evidence type="ECO:0000256" key="9">
    <source>
        <dbReference type="HAMAP-Rule" id="MF_00082"/>
    </source>
</evidence>
<evidence type="ECO:0000256" key="1">
    <source>
        <dbReference type="ARBA" id="ARBA00004828"/>
    </source>
</evidence>
<keyword evidence="3 9" id="KW-0028">Amino-acid biosynthesis</keyword>
<comment type="catalytic activity">
    <reaction evidence="8 9">
        <text>N-acetyl-L-glutamate + ATP = N-acetyl-L-glutamyl 5-phosphate + ADP</text>
        <dbReference type="Rhea" id="RHEA:14629"/>
        <dbReference type="ChEBI" id="CHEBI:30616"/>
        <dbReference type="ChEBI" id="CHEBI:44337"/>
        <dbReference type="ChEBI" id="CHEBI:57936"/>
        <dbReference type="ChEBI" id="CHEBI:456216"/>
        <dbReference type="EC" id="2.7.2.8"/>
    </reaction>
</comment>
<dbReference type="GO" id="GO:0042450">
    <property type="term" value="P:L-arginine biosynthetic process via ornithine"/>
    <property type="evidence" value="ECO:0007669"/>
    <property type="project" value="UniProtKB-UniRule"/>
</dbReference>
<gene>
    <name evidence="9" type="primary">argB</name>
    <name evidence="11" type="ORF">SAMN04490243_1467</name>
</gene>
<feature type="binding site" evidence="9">
    <location>
        <position position="63"/>
    </location>
    <ligand>
        <name>substrate</name>
    </ligand>
</feature>
<organism evidence="11 12">
    <name type="scientific">Robiginitalea myxolifaciens</name>
    <dbReference type="NCBI Taxonomy" id="400055"/>
    <lineage>
        <taxon>Bacteria</taxon>
        <taxon>Pseudomonadati</taxon>
        <taxon>Bacteroidota</taxon>
        <taxon>Flavobacteriia</taxon>
        <taxon>Flavobacteriales</taxon>
        <taxon>Flavobacteriaceae</taxon>
        <taxon>Robiginitalea</taxon>
    </lineage>
</organism>
<keyword evidence="12" id="KW-1185">Reference proteome</keyword>
<feature type="site" description="Transition state stabilizer" evidence="9">
    <location>
        <position position="224"/>
    </location>
</feature>
<dbReference type="RefSeq" id="WP_092981850.1">
    <property type="nucleotide sequence ID" value="NZ_FOYQ01000001.1"/>
</dbReference>
<dbReference type="HAMAP" id="MF_00082">
    <property type="entry name" value="ArgB"/>
    <property type="match status" value="1"/>
</dbReference>
<protein>
    <recommendedName>
        <fullName evidence="9">Acetylglutamate kinase</fullName>
        <ecNumber evidence="9">2.7.2.8</ecNumber>
    </recommendedName>
    <alternativeName>
        <fullName evidence="9">N-acetyl-L-glutamate 5-phosphotransferase</fullName>
    </alternativeName>
    <alternativeName>
        <fullName evidence="9">NAG kinase</fullName>
        <shortName evidence="9">NAGK</shortName>
    </alternativeName>
</protein>
<dbReference type="Pfam" id="PF00696">
    <property type="entry name" value="AA_kinase"/>
    <property type="match status" value="1"/>
</dbReference>
<dbReference type="GO" id="GO:0003991">
    <property type="term" value="F:acetylglutamate kinase activity"/>
    <property type="evidence" value="ECO:0007669"/>
    <property type="project" value="UniProtKB-UniRule"/>
</dbReference>
<dbReference type="Gene3D" id="3.40.1160.10">
    <property type="entry name" value="Acetylglutamate kinase-like"/>
    <property type="match status" value="1"/>
</dbReference>
<feature type="binding site" evidence="9">
    <location>
        <position position="158"/>
    </location>
    <ligand>
        <name>substrate</name>
    </ligand>
</feature>
<keyword evidence="2 9" id="KW-0055">Arginine biosynthesis</keyword>
<keyword evidence="9" id="KW-0963">Cytoplasm</keyword>
<dbReference type="EMBL" id="FOYQ01000001">
    <property type="protein sequence ID" value="SFR39013.1"/>
    <property type="molecule type" value="Genomic_DNA"/>
</dbReference>
<dbReference type="PANTHER" id="PTHR23342:SF0">
    <property type="entry name" value="N-ACETYLGLUTAMATE SYNTHASE, MITOCHONDRIAL"/>
    <property type="match status" value="1"/>
</dbReference>
<dbReference type="AlphaFoldDB" id="A0A1I6G9Z2"/>
<dbReference type="GO" id="GO:0005737">
    <property type="term" value="C:cytoplasm"/>
    <property type="evidence" value="ECO:0007669"/>
    <property type="project" value="UniProtKB-SubCell"/>
</dbReference>
<accession>A0A1I6G9Z2</accession>
<evidence type="ECO:0000256" key="3">
    <source>
        <dbReference type="ARBA" id="ARBA00022605"/>
    </source>
</evidence>
<evidence type="ECO:0000256" key="4">
    <source>
        <dbReference type="ARBA" id="ARBA00022679"/>
    </source>
</evidence>
<comment type="function">
    <text evidence="9">Catalyzes the ATP-dependent phosphorylation of N-acetyl-L-glutamate.</text>
</comment>
<keyword evidence="4 9" id="KW-0808">Transferase</keyword>
<evidence type="ECO:0000259" key="10">
    <source>
        <dbReference type="Pfam" id="PF00696"/>
    </source>
</evidence>
<evidence type="ECO:0000313" key="11">
    <source>
        <dbReference type="EMBL" id="SFR39013.1"/>
    </source>
</evidence>
<evidence type="ECO:0000256" key="2">
    <source>
        <dbReference type="ARBA" id="ARBA00022571"/>
    </source>
</evidence>
<dbReference type="PANTHER" id="PTHR23342">
    <property type="entry name" value="N-ACETYLGLUTAMATE SYNTHASE"/>
    <property type="match status" value="1"/>
</dbReference>
<dbReference type="InterPro" id="IPR001048">
    <property type="entry name" value="Asp/Glu/Uridylate_kinase"/>
</dbReference>
<evidence type="ECO:0000256" key="8">
    <source>
        <dbReference type="ARBA" id="ARBA00048141"/>
    </source>
</evidence>
<evidence type="ECO:0000256" key="6">
    <source>
        <dbReference type="ARBA" id="ARBA00022777"/>
    </source>
</evidence>
<evidence type="ECO:0000313" key="12">
    <source>
        <dbReference type="Proteomes" id="UP000199534"/>
    </source>
</evidence>
<dbReference type="PIRSF" id="PIRSF000728">
    <property type="entry name" value="NAGK"/>
    <property type="match status" value="1"/>
</dbReference>
<dbReference type="SUPFAM" id="SSF53633">
    <property type="entry name" value="Carbamate kinase-like"/>
    <property type="match status" value="1"/>
</dbReference>
<dbReference type="InterPro" id="IPR037528">
    <property type="entry name" value="ArgB"/>
</dbReference>
<dbReference type="CDD" id="cd04238">
    <property type="entry name" value="AAK_NAGK-like"/>
    <property type="match status" value="1"/>
</dbReference>
<name>A0A1I6G9Z2_9FLAO</name>
<dbReference type="EC" id="2.7.2.8" evidence="9"/>
<comment type="pathway">
    <text evidence="1 9">Amino-acid biosynthesis; L-arginine biosynthesis; N(2)-acetyl-L-ornithine from L-glutamate: step 2/4.</text>
</comment>
<dbReference type="InterPro" id="IPR004662">
    <property type="entry name" value="AcgluKinase_fam"/>
</dbReference>
<evidence type="ECO:0000256" key="5">
    <source>
        <dbReference type="ARBA" id="ARBA00022741"/>
    </source>
</evidence>
<comment type="similarity">
    <text evidence="9">Belongs to the acetylglutamate kinase family. ArgB subfamily.</text>
</comment>
<feature type="binding site" evidence="9">
    <location>
        <begin position="41"/>
        <end position="42"/>
    </location>
    <ligand>
        <name>substrate</name>
    </ligand>
</feature>
<dbReference type="GO" id="GO:0005524">
    <property type="term" value="F:ATP binding"/>
    <property type="evidence" value="ECO:0007669"/>
    <property type="project" value="UniProtKB-UniRule"/>
</dbReference>
<sequence>MNQKLTVVKIGGAFLEQDESLKAFCRAFTQLEGPKILIHGGGARASELGNRLGIPPKMVDGRRITDAETLEIALMVYAGWGNKSLVAKLQALGCPALGLSGADADIIRAVKRPVGTIDFGWVGDVQGVNHDRLKAFVAMGLVPVCCALTHDGAGQMLNTNADTIAAEIAVSLSASYDCELIYCFDKPGVLTDVNDPGSLLTELNPTQCAQLAADGIIATGMLPKLHNGFDAMKRGVRVVRVGAPAILKSTENEHTRLHHA</sequence>
<dbReference type="Proteomes" id="UP000199534">
    <property type="component" value="Unassembled WGS sequence"/>
</dbReference>
<feature type="domain" description="Aspartate/glutamate/uridylate kinase" evidence="10">
    <location>
        <begin position="4"/>
        <end position="241"/>
    </location>
</feature>
<proteinExistence type="inferred from homology"/>
<feature type="site" description="Transition state stabilizer" evidence="9">
    <location>
        <position position="9"/>
    </location>
</feature>
<reference evidence="11 12" key="1">
    <citation type="submission" date="2016-10" db="EMBL/GenBank/DDBJ databases">
        <authorList>
            <person name="de Groot N.N."/>
        </authorList>
    </citation>
    <scope>NUCLEOTIDE SEQUENCE [LARGE SCALE GENOMIC DNA]</scope>
    <source>
        <strain evidence="11 12">DSM 21019</strain>
    </source>
</reference>
<evidence type="ECO:0000256" key="7">
    <source>
        <dbReference type="ARBA" id="ARBA00022840"/>
    </source>
</evidence>
<dbReference type="NCBIfam" id="TIGR00761">
    <property type="entry name" value="argB"/>
    <property type="match status" value="1"/>
</dbReference>
<comment type="subcellular location">
    <subcellularLocation>
        <location evidence="9">Cytoplasm</location>
    </subcellularLocation>
</comment>
<dbReference type="InterPro" id="IPR036393">
    <property type="entry name" value="AceGlu_kinase-like_sf"/>
</dbReference>